<evidence type="ECO:0000313" key="3">
    <source>
        <dbReference type="Proteomes" id="UP000199233"/>
    </source>
</evidence>
<dbReference type="PANTHER" id="PTHR35849">
    <property type="entry name" value="BLR2341 PROTEIN"/>
    <property type="match status" value="1"/>
</dbReference>
<sequence length="104" mass="11261">MQGSEPDKPAGDACLQLPADLGIESAVNLRDQLLSHVYDPRPLSVDGSQIARLHTAALQLLLMFWNERRRGGLSTAWRAPNQMLVEAAAMLGLEQSLQLKGAVA</sequence>
<dbReference type="Proteomes" id="UP000199233">
    <property type="component" value="Unassembled WGS sequence"/>
</dbReference>
<dbReference type="AlphaFoldDB" id="A0A1H9AST0"/>
<keyword evidence="3" id="KW-1185">Reference proteome</keyword>
<protein>
    <submittedName>
        <fullName evidence="2">STAS domain-containing protein</fullName>
    </submittedName>
</protein>
<dbReference type="Gene3D" id="3.30.750.24">
    <property type="entry name" value="STAS domain"/>
    <property type="match status" value="1"/>
</dbReference>
<evidence type="ECO:0000313" key="2">
    <source>
        <dbReference type="EMBL" id="SEP79824.1"/>
    </source>
</evidence>
<proteinExistence type="predicted"/>
<dbReference type="EMBL" id="FOFS01000001">
    <property type="protein sequence ID" value="SEP79824.1"/>
    <property type="molecule type" value="Genomic_DNA"/>
</dbReference>
<dbReference type="InterPro" id="IPR052746">
    <property type="entry name" value="MlaB_ABC_Transporter"/>
</dbReference>
<accession>A0A1H9AST0</accession>
<dbReference type="SUPFAM" id="SSF52091">
    <property type="entry name" value="SpoIIaa-like"/>
    <property type="match status" value="1"/>
</dbReference>
<reference evidence="2 3" key="1">
    <citation type="submission" date="2016-10" db="EMBL/GenBank/DDBJ databases">
        <authorList>
            <person name="de Groot N.N."/>
        </authorList>
    </citation>
    <scope>NUCLEOTIDE SEQUENCE [LARGE SCALE GENOMIC DNA]</scope>
    <source>
        <strain evidence="2 3">DSM 25927</strain>
    </source>
</reference>
<gene>
    <name evidence="2" type="ORF">SAMN04488038_101524</name>
</gene>
<name>A0A1H9AST0_9GAMM</name>
<dbReference type="Pfam" id="PF13466">
    <property type="entry name" value="STAS_2"/>
    <property type="match status" value="1"/>
</dbReference>
<dbReference type="InterPro" id="IPR036513">
    <property type="entry name" value="STAS_dom_sf"/>
</dbReference>
<feature type="domain" description="MlaB-like STAS" evidence="1">
    <location>
        <begin position="15"/>
        <end position="94"/>
    </location>
</feature>
<organism evidence="2 3">
    <name type="scientific">Solimonas aquatica</name>
    <dbReference type="NCBI Taxonomy" id="489703"/>
    <lineage>
        <taxon>Bacteria</taxon>
        <taxon>Pseudomonadati</taxon>
        <taxon>Pseudomonadota</taxon>
        <taxon>Gammaproteobacteria</taxon>
        <taxon>Nevskiales</taxon>
        <taxon>Nevskiaceae</taxon>
        <taxon>Solimonas</taxon>
    </lineage>
</organism>
<dbReference type="STRING" id="489703.SAMN04488038_101524"/>
<dbReference type="OrthoDB" id="7068790at2"/>
<evidence type="ECO:0000259" key="1">
    <source>
        <dbReference type="Pfam" id="PF13466"/>
    </source>
</evidence>
<dbReference type="InterPro" id="IPR058548">
    <property type="entry name" value="MlaB-like_STAS"/>
</dbReference>
<dbReference type="PANTHER" id="PTHR35849:SF2">
    <property type="entry name" value="BLR2341 PROTEIN"/>
    <property type="match status" value="1"/>
</dbReference>
<dbReference type="RefSeq" id="WP_093281520.1">
    <property type="nucleotide sequence ID" value="NZ_FOFS01000001.1"/>
</dbReference>